<evidence type="ECO:0000313" key="1">
    <source>
        <dbReference type="EMBL" id="GAL67423.1"/>
    </source>
</evidence>
<dbReference type="EMBL" id="BBNS01000009">
    <property type="protein sequence ID" value="GAL70916.1"/>
    <property type="molecule type" value="Genomic_DNA"/>
</dbReference>
<dbReference type="InterPro" id="IPR029033">
    <property type="entry name" value="His_PPase_superfam"/>
</dbReference>
<dbReference type="InterPro" id="IPR013078">
    <property type="entry name" value="His_Pase_superF_clade-1"/>
</dbReference>
<dbReference type="Gene3D" id="3.40.50.1240">
    <property type="entry name" value="Phosphoglycerate mutase-like"/>
    <property type="match status" value="1"/>
</dbReference>
<dbReference type="PANTHER" id="PTHR47623:SF1">
    <property type="entry name" value="OS09G0287300 PROTEIN"/>
    <property type="match status" value="1"/>
</dbReference>
<dbReference type="SUPFAM" id="SSF53254">
    <property type="entry name" value="Phosphoglycerate mutase-like"/>
    <property type="match status" value="1"/>
</dbReference>
<evidence type="ECO:0000313" key="5">
    <source>
        <dbReference type="Proteomes" id="UP000030184"/>
    </source>
</evidence>
<organism evidence="2 4">
    <name type="scientific">Jejuia pallidilutea</name>
    <dbReference type="NCBI Taxonomy" id="504487"/>
    <lineage>
        <taxon>Bacteria</taxon>
        <taxon>Pseudomonadati</taxon>
        <taxon>Bacteroidota</taxon>
        <taxon>Flavobacteriia</taxon>
        <taxon>Flavobacteriales</taxon>
        <taxon>Flavobacteriaceae</taxon>
        <taxon>Jejuia</taxon>
    </lineage>
</organism>
<comment type="caution">
    <text evidence="2">The sequence shown here is derived from an EMBL/GenBank/DDBJ whole genome shotgun (WGS) entry which is preliminary data.</text>
</comment>
<dbReference type="CDD" id="cd07067">
    <property type="entry name" value="HP_PGM_like"/>
    <property type="match status" value="1"/>
</dbReference>
<dbReference type="eggNOG" id="COG2062">
    <property type="taxonomic scope" value="Bacteria"/>
</dbReference>
<dbReference type="Pfam" id="PF00300">
    <property type="entry name" value="His_Phos_1"/>
    <property type="match status" value="1"/>
</dbReference>
<dbReference type="EMBL" id="BBNY01000068">
    <property type="protein sequence ID" value="GAL90130.1"/>
    <property type="molecule type" value="Genomic_DNA"/>
</dbReference>
<evidence type="ECO:0000313" key="3">
    <source>
        <dbReference type="EMBL" id="GAL90130.1"/>
    </source>
</evidence>
<dbReference type="Proteomes" id="UP000030184">
    <property type="component" value="Unassembled WGS sequence"/>
</dbReference>
<evidence type="ECO:0000313" key="2">
    <source>
        <dbReference type="EMBL" id="GAL70916.1"/>
    </source>
</evidence>
<gene>
    <name evidence="1" type="ORF">JCM19301_2775</name>
    <name evidence="2" type="ORF">JCM19302_2871</name>
    <name evidence="3" type="ORF">JCM19538_871</name>
</gene>
<name>A0A090W1V6_9FLAO</name>
<dbReference type="PANTHER" id="PTHR47623">
    <property type="entry name" value="OS09G0287300 PROTEIN"/>
    <property type="match status" value="1"/>
</dbReference>
<keyword evidence="5" id="KW-1185">Reference proteome</keyword>
<dbReference type="Proteomes" id="UP000029646">
    <property type="component" value="Unassembled WGS sequence"/>
</dbReference>
<proteinExistence type="predicted"/>
<dbReference type="EMBL" id="BBNR01000009">
    <property type="protein sequence ID" value="GAL67423.1"/>
    <property type="molecule type" value="Genomic_DNA"/>
</dbReference>
<dbReference type="AlphaFoldDB" id="A0A090W1V6"/>
<reference evidence="5" key="1">
    <citation type="journal article" date="2014" name="Genome Announc.">
        <title>Draft Genome Sequence of Marine Flavobacterium Jejuia pallidilutea Strain 11shimoA1 and Pigmentation Mutants.</title>
        <authorList>
            <person name="Takatani N."/>
            <person name="Nakanishi M."/>
            <person name="Meirelles P."/>
            <person name="Mino S."/>
            <person name="Suda W."/>
            <person name="Oshima K."/>
            <person name="Hattori M."/>
            <person name="Ohkuma M."/>
            <person name="Hosokawa M."/>
            <person name="Miyashita K."/>
            <person name="Thompson F.L."/>
            <person name="Niwa A."/>
            <person name="Sawabe T."/>
            <person name="Sawabe T."/>
        </authorList>
    </citation>
    <scope>NUCLEOTIDE SEQUENCE [LARGE SCALE GENOMIC DNA]</scope>
    <source>
        <strain evidence="5">JCM 19538</strain>
    </source>
</reference>
<sequence>MNFIDKNNILSNKNAFNRKQMKKLILIRHAKSSWKYDVTDHERPLKTRGINDANLIADYLKSLNLNVDHVLVSDATRTKLTAGIILPALKIPENIISFKHKLYDFSGESLIGVIKSANDAINTLMVFGHNHAITAFVNTFGDRYIENVPTCGVVIIEFKERKWSQINPGKTAHTIFPRDLKV</sequence>
<dbReference type="SMART" id="SM00855">
    <property type="entry name" value="PGAM"/>
    <property type="match status" value="1"/>
</dbReference>
<accession>A0A090W1V6</accession>
<evidence type="ECO:0000313" key="4">
    <source>
        <dbReference type="Proteomes" id="UP000029646"/>
    </source>
</evidence>
<dbReference type="Proteomes" id="UP000029641">
    <property type="component" value="Unassembled WGS sequence"/>
</dbReference>
<dbReference type="STRING" id="504487.JCM19538_871"/>
<protein>
    <submittedName>
        <fullName evidence="2">Phosphoglycerate/bisphosphoglycerate mutase</fullName>
    </submittedName>
</protein>